<protein>
    <submittedName>
        <fullName evidence="3">Maleylpyruvate isomerase family mycothiol-dependent enzyme</fullName>
    </submittedName>
</protein>
<dbReference type="EMBL" id="WBMO01000005">
    <property type="protein sequence ID" value="MDV2477964.1"/>
    <property type="molecule type" value="Genomic_DNA"/>
</dbReference>
<gene>
    <name evidence="3" type="ORF">F8M49_25845</name>
</gene>
<keyword evidence="4" id="KW-1185">Reference proteome</keyword>
<dbReference type="Proteomes" id="UP001275440">
    <property type="component" value="Unassembled WGS sequence"/>
</dbReference>
<dbReference type="InterPro" id="IPR017517">
    <property type="entry name" value="Maleyloyr_isom"/>
</dbReference>
<evidence type="ECO:0000313" key="4">
    <source>
        <dbReference type="Proteomes" id="UP001275440"/>
    </source>
</evidence>
<evidence type="ECO:0000259" key="2">
    <source>
        <dbReference type="Pfam" id="PF11716"/>
    </source>
</evidence>
<keyword evidence="3" id="KW-0413">Isomerase</keyword>
<dbReference type="InterPro" id="IPR024344">
    <property type="entry name" value="MDMPI_metal-binding"/>
</dbReference>
<evidence type="ECO:0000313" key="3">
    <source>
        <dbReference type="EMBL" id="MDV2477964.1"/>
    </source>
</evidence>
<feature type="compositionally biased region" description="Basic residues" evidence="1">
    <location>
        <begin position="159"/>
        <end position="180"/>
    </location>
</feature>
<dbReference type="Gene3D" id="1.20.120.450">
    <property type="entry name" value="dinb family like domain"/>
    <property type="match status" value="1"/>
</dbReference>
<sequence>MRCDGSVNTREHIIAERAELVDLLRSLTPEQWAAPSLCQGWSVRDVVGHLSIDAVPMHRYLLAGLRNPSVDRLNRHYVEAARDVPAGRLVDGLATSVSGSWFLRFFPQLTLADHVVHQQDIRRPLGLPRVVDAERPPHGPRPSGSVRPPLPPHPGAAARSHRHGVGARRRSGGPRYRRSTRAGDGGPGRRAGRTGRRRRPRAAVANRTSRSGSHGTRIGSRPGIMLITDRFRYT</sequence>
<name>A0ABU3WWJ1_9NOCA</name>
<dbReference type="NCBIfam" id="TIGR03083">
    <property type="entry name" value="maleylpyruvate isomerase family mycothiol-dependent enzyme"/>
    <property type="match status" value="1"/>
</dbReference>
<feature type="domain" description="Mycothiol-dependent maleylpyruvate isomerase metal-binding" evidence="2">
    <location>
        <begin position="15"/>
        <end position="52"/>
    </location>
</feature>
<evidence type="ECO:0000256" key="1">
    <source>
        <dbReference type="SAM" id="MobiDB-lite"/>
    </source>
</evidence>
<dbReference type="Pfam" id="PF11716">
    <property type="entry name" value="MDMPI_N"/>
    <property type="match status" value="1"/>
</dbReference>
<accession>A0ABU3WWJ1</accession>
<dbReference type="SUPFAM" id="SSF109854">
    <property type="entry name" value="DinB/YfiT-like putative metalloenzymes"/>
    <property type="match status" value="1"/>
</dbReference>
<organism evidence="3 4">
    <name type="scientific">Rhodococcus zopfii</name>
    <dbReference type="NCBI Taxonomy" id="43772"/>
    <lineage>
        <taxon>Bacteria</taxon>
        <taxon>Bacillati</taxon>
        <taxon>Actinomycetota</taxon>
        <taxon>Actinomycetes</taxon>
        <taxon>Mycobacteriales</taxon>
        <taxon>Nocardiaceae</taxon>
        <taxon>Rhodococcus</taxon>
    </lineage>
</organism>
<comment type="caution">
    <text evidence="3">The sequence shown here is derived from an EMBL/GenBank/DDBJ whole genome shotgun (WGS) entry which is preliminary data.</text>
</comment>
<feature type="region of interest" description="Disordered" evidence="1">
    <location>
        <begin position="127"/>
        <end position="234"/>
    </location>
</feature>
<proteinExistence type="predicted"/>
<dbReference type="InterPro" id="IPR034660">
    <property type="entry name" value="DinB/YfiT-like"/>
</dbReference>
<dbReference type="GO" id="GO:0016853">
    <property type="term" value="F:isomerase activity"/>
    <property type="evidence" value="ECO:0007669"/>
    <property type="project" value="UniProtKB-KW"/>
</dbReference>
<reference evidence="3 4" key="1">
    <citation type="submission" date="2019-10" db="EMBL/GenBank/DDBJ databases">
        <title>Draft Genome Assembly of Rhodococcus zopfii DSM44189.</title>
        <authorList>
            <person name="Sutton J.M."/>
            <person name="Akob D.M."/>
            <person name="Bushman T.J."/>
        </authorList>
    </citation>
    <scope>NUCLEOTIDE SEQUENCE [LARGE SCALE GENOMIC DNA]</scope>
    <source>
        <strain evidence="3 4">DSM 44189</strain>
    </source>
</reference>
<feature type="compositionally biased region" description="Basic residues" evidence="1">
    <location>
        <begin position="190"/>
        <end position="201"/>
    </location>
</feature>